<evidence type="ECO:0000313" key="1">
    <source>
        <dbReference type="EMBL" id="ASS37951.1"/>
    </source>
</evidence>
<organism evidence="1 2">
    <name type="scientific">Mogibacterium pumilum</name>
    <dbReference type="NCBI Taxonomy" id="86332"/>
    <lineage>
        <taxon>Bacteria</taxon>
        <taxon>Bacillati</taxon>
        <taxon>Bacillota</taxon>
        <taxon>Clostridia</taxon>
        <taxon>Peptostreptococcales</taxon>
        <taxon>Anaerovoracaceae</taxon>
        <taxon>Mogibacterium</taxon>
    </lineage>
</organism>
<dbReference type="RefSeq" id="WP_094234186.1">
    <property type="nucleotide sequence ID" value="NZ_CP016199.1"/>
</dbReference>
<dbReference type="OrthoDB" id="5353153at2"/>
<evidence type="ECO:0000313" key="2">
    <source>
        <dbReference type="Proteomes" id="UP000214689"/>
    </source>
</evidence>
<accession>A0A223ASJ5</accession>
<dbReference type="AlphaFoldDB" id="A0A223ASJ5"/>
<protein>
    <submittedName>
        <fullName evidence="1">Uncharacterized protein</fullName>
    </submittedName>
</protein>
<name>A0A223ASJ5_9FIRM</name>
<proteinExistence type="predicted"/>
<reference evidence="2" key="1">
    <citation type="submission" date="2016-05" db="EMBL/GenBank/DDBJ databases">
        <authorList>
            <person name="Holder M.E."/>
            <person name="Ajami N.J."/>
            <person name="Petrosino J.F."/>
        </authorList>
    </citation>
    <scope>NUCLEOTIDE SEQUENCE [LARGE SCALE GENOMIC DNA]</scope>
    <source>
        <strain evidence="2">ATCC 700696</strain>
    </source>
</reference>
<dbReference type="EMBL" id="CP016199">
    <property type="protein sequence ID" value="ASS37951.1"/>
    <property type="molecule type" value="Genomic_DNA"/>
</dbReference>
<dbReference type="Proteomes" id="UP000214689">
    <property type="component" value="Chromosome"/>
</dbReference>
<keyword evidence="2" id="KW-1185">Reference proteome</keyword>
<gene>
    <name evidence="1" type="ORF">AXF17_05585</name>
</gene>
<sequence>MGFDISYHPISRSQMEEWYFTPLKALRDGDESVINRFVEAQGEEFFHEKYFEHMKYFATFDEREPSEKGLLYGLPIIGGFFRDYQYVRGAAFSFVIERYPEMDRYRTPWSEVLPSWIPAPNNDLIEENYSAGIFIDPEHVKDLLQDIDSDEAVRNILVESFGADNLGVFQFALQDAANSDSGLIEATEVMEVQPFDLNNSTCYSDIRFCDPRGALIYREVALAQVREATGMSDEEIAENVVYQKSNHEIPKDSVTKPEKKKGILSKIFGKK</sequence>